<evidence type="ECO:0000256" key="4">
    <source>
        <dbReference type="ARBA" id="ARBA00022692"/>
    </source>
</evidence>
<evidence type="ECO:0000313" key="10">
    <source>
        <dbReference type="Proteomes" id="UP000432715"/>
    </source>
</evidence>
<dbReference type="Proteomes" id="UP000432715">
    <property type="component" value="Unassembled WGS sequence"/>
</dbReference>
<sequence>MLYYSDIIIRLLVATLLGGVIGIERESVKRAAGFRTHILVCTGAALVMLLSIFIFENYKSFTSTDPARLGAQVISGIGFLGAGTIIKDGNTIKGLTTAASLWSVASIGLALGAGFYSGAVITAIIVLIALKIFSKLEIYIPDRRSIIAIKLNIDNVPGQLGRVAEALGNENISIIHVSLEMNSEESKIAQLYLRVKTSAGHKNQQQNKDLLMRVLSNVEGVRRISVI</sequence>
<evidence type="ECO:0000256" key="7">
    <source>
        <dbReference type="SAM" id="Phobius"/>
    </source>
</evidence>
<feature type="domain" description="ACT" evidence="8">
    <location>
        <begin position="148"/>
        <end position="227"/>
    </location>
</feature>
<evidence type="ECO:0000259" key="8">
    <source>
        <dbReference type="PROSITE" id="PS51671"/>
    </source>
</evidence>
<evidence type="ECO:0000256" key="3">
    <source>
        <dbReference type="ARBA" id="ARBA00022475"/>
    </source>
</evidence>
<evidence type="ECO:0000256" key="2">
    <source>
        <dbReference type="ARBA" id="ARBA00009298"/>
    </source>
</evidence>
<dbReference type="GO" id="GO:0005886">
    <property type="term" value="C:plasma membrane"/>
    <property type="evidence" value="ECO:0007669"/>
    <property type="project" value="UniProtKB-SubCell"/>
</dbReference>
<feature type="transmembrane region" description="Helical" evidence="7">
    <location>
        <begin position="36"/>
        <end position="55"/>
    </location>
</feature>
<evidence type="ECO:0000256" key="1">
    <source>
        <dbReference type="ARBA" id="ARBA00004651"/>
    </source>
</evidence>
<comment type="similarity">
    <text evidence="2">Belongs to the MgtC/SapB family.</text>
</comment>
<dbReference type="PANTHER" id="PTHR33778">
    <property type="entry name" value="PROTEIN MGTC"/>
    <property type="match status" value="1"/>
</dbReference>
<comment type="caution">
    <text evidence="9">The sequence shown here is derived from an EMBL/GenBank/DDBJ whole genome shotgun (WGS) entry which is preliminary data.</text>
</comment>
<dbReference type="Pfam" id="PF02308">
    <property type="entry name" value="MgtC"/>
    <property type="match status" value="1"/>
</dbReference>
<proteinExistence type="inferred from homology"/>
<feature type="transmembrane region" description="Helical" evidence="7">
    <location>
        <begin position="7"/>
        <end position="24"/>
    </location>
</feature>
<dbReference type="PANTHER" id="PTHR33778:SF1">
    <property type="entry name" value="MAGNESIUM TRANSPORTER YHID-RELATED"/>
    <property type="match status" value="1"/>
</dbReference>
<dbReference type="InterPro" id="IPR045865">
    <property type="entry name" value="ACT-like_dom_sf"/>
</dbReference>
<keyword evidence="4 7" id="KW-0812">Transmembrane</keyword>
<dbReference type="InterPro" id="IPR003416">
    <property type="entry name" value="MgtC/SapB/SrpB/YhiD_fam"/>
</dbReference>
<dbReference type="AlphaFoldDB" id="A0A6I0F562"/>
<dbReference type="InterPro" id="IPR002912">
    <property type="entry name" value="ACT_dom"/>
</dbReference>
<dbReference type="OrthoDB" id="9811198at2"/>
<keyword evidence="6 7" id="KW-0472">Membrane</keyword>
<evidence type="ECO:0000313" key="9">
    <source>
        <dbReference type="EMBL" id="KAB3537710.1"/>
    </source>
</evidence>
<dbReference type="PRINTS" id="PR01837">
    <property type="entry name" value="MGTCSAPBPROT"/>
</dbReference>
<organism evidence="9 10">
    <name type="scientific">Alkaliphilus pronyensis</name>
    <dbReference type="NCBI Taxonomy" id="1482732"/>
    <lineage>
        <taxon>Bacteria</taxon>
        <taxon>Bacillati</taxon>
        <taxon>Bacillota</taxon>
        <taxon>Clostridia</taxon>
        <taxon>Peptostreptococcales</taxon>
        <taxon>Natronincolaceae</taxon>
        <taxon>Alkaliphilus</taxon>
    </lineage>
</organism>
<comment type="subcellular location">
    <subcellularLocation>
        <location evidence="1">Cell membrane</location>
        <topology evidence="1">Multi-pass membrane protein</topology>
    </subcellularLocation>
</comment>
<dbReference type="InterPro" id="IPR049177">
    <property type="entry name" value="MgtC_SapB_SrpB_YhiD_N"/>
</dbReference>
<name>A0A6I0F562_9FIRM</name>
<feature type="transmembrane region" description="Helical" evidence="7">
    <location>
        <begin position="67"/>
        <end position="86"/>
    </location>
</feature>
<accession>A0A6I0F562</accession>
<dbReference type="EMBL" id="WBZC01000009">
    <property type="protein sequence ID" value="KAB3537710.1"/>
    <property type="molecule type" value="Genomic_DNA"/>
</dbReference>
<dbReference type="SUPFAM" id="SSF55021">
    <property type="entry name" value="ACT-like"/>
    <property type="match status" value="1"/>
</dbReference>
<evidence type="ECO:0000256" key="5">
    <source>
        <dbReference type="ARBA" id="ARBA00022989"/>
    </source>
</evidence>
<evidence type="ECO:0000256" key="6">
    <source>
        <dbReference type="ARBA" id="ARBA00023136"/>
    </source>
</evidence>
<dbReference type="RefSeq" id="WP_151860025.1">
    <property type="nucleotide sequence ID" value="NZ_WBZC01000009.1"/>
</dbReference>
<keyword evidence="10" id="KW-1185">Reference proteome</keyword>
<keyword evidence="3" id="KW-1003">Cell membrane</keyword>
<keyword evidence="5 7" id="KW-1133">Transmembrane helix</keyword>
<reference evidence="9 10" key="1">
    <citation type="submission" date="2019-10" db="EMBL/GenBank/DDBJ databases">
        <title>Alkaliphilus serpentinus sp. nov. and Alkaliphilus pronyensis sp. nov., two novel anaerobic alkaliphilic species isolated from the serpentinized-hosted hydrothermal field of the Prony Bay (New Caledonia).</title>
        <authorList>
            <person name="Postec A."/>
        </authorList>
    </citation>
    <scope>NUCLEOTIDE SEQUENCE [LARGE SCALE GENOMIC DNA]</scope>
    <source>
        <strain evidence="9 10">LacV</strain>
    </source>
</reference>
<dbReference type="PROSITE" id="PS51671">
    <property type="entry name" value="ACT"/>
    <property type="match status" value="1"/>
</dbReference>
<protein>
    <submittedName>
        <fullName evidence="9">MgtC/SapB family protein</fullName>
    </submittedName>
</protein>
<gene>
    <name evidence="9" type="ORF">F8154_02555</name>
</gene>
<feature type="transmembrane region" description="Helical" evidence="7">
    <location>
        <begin position="106"/>
        <end position="130"/>
    </location>
</feature>